<dbReference type="GO" id="GO:0046872">
    <property type="term" value="F:metal ion binding"/>
    <property type="evidence" value="ECO:0007669"/>
    <property type="project" value="UniProtKB-KW"/>
</dbReference>
<dbReference type="InterPro" id="IPR005019">
    <property type="entry name" value="Adenine_glyco"/>
</dbReference>
<dbReference type="GO" id="GO:0006284">
    <property type="term" value="P:base-excision repair"/>
    <property type="evidence" value="ECO:0007669"/>
    <property type="project" value="InterPro"/>
</dbReference>
<dbReference type="Pfam" id="PF03352">
    <property type="entry name" value="Adenine_glyco"/>
    <property type="match status" value="1"/>
</dbReference>
<dbReference type="EMBL" id="AZFY01000154">
    <property type="protein sequence ID" value="KRM01116.1"/>
    <property type="molecule type" value="Genomic_DNA"/>
</dbReference>
<keyword evidence="1" id="KW-0479">Metal-binding</keyword>
<keyword evidence="1" id="KW-0862">Zinc</keyword>
<dbReference type="PANTHER" id="PTHR30037:SF4">
    <property type="entry name" value="DNA-3-METHYLADENINE GLYCOSYLASE I"/>
    <property type="match status" value="1"/>
</dbReference>
<name>X0PK66_9LACO</name>
<dbReference type="PATRIC" id="fig|1423743.5.peg.1843"/>
<dbReference type="SUPFAM" id="SSF48150">
    <property type="entry name" value="DNA-glycosylase"/>
    <property type="match status" value="1"/>
</dbReference>
<accession>X0PK66</accession>
<gene>
    <name evidence="3" type="ORF">FD41_GL001785</name>
    <name evidence="2" type="ORF">JCM14108_2010</name>
</gene>
<keyword evidence="5" id="KW-1185">Reference proteome</keyword>
<dbReference type="Proteomes" id="UP000019488">
    <property type="component" value="Unassembled WGS sequence"/>
</dbReference>
<sequence>MKQIHRCSWANTENQLLKDYHDQEWGRPCHDSQKLFELLSLEIMQAGLSWQTILNKRAAFNQAFDHFDYRRVRKLMPKLPELLTNAAIIRNRRKLIAIINNAQVISRLADEAQTFDNYIWRFVDNVPIRHHYQSHDEIPATIPLAKTISKQMKNDGFSFVGPVVIYSFMQAAGIVNDHETTCFLYRQS</sequence>
<dbReference type="STRING" id="1423743.FD41_GL001785"/>
<evidence type="ECO:0000313" key="2">
    <source>
        <dbReference type="EMBL" id="GAF37011.1"/>
    </source>
</evidence>
<reference evidence="3 5" key="2">
    <citation type="journal article" date="2015" name="Genome Announc.">
        <title>Expanding the biotechnology potential of lactobacilli through comparative genomics of 213 strains and associated genera.</title>
        <authorList>
            <person name="Sun Z."/>
            <person name="Harris H.M."/>
            <person name="McCann A."/>
            <person name="Guo C."/>
            <person name="Argimon S."/>
            <person name="Zhang W."/>
            <person name="Yang X."/>
            <person name="Jeffery I.B."/>
            <person name="Cooney J.C."/>
            <person name="Kagawa T.F."/>
            <person name="Liu W."/>
            <person name="Song Y."/>
            <person name="Salvetti E."/>
            <person name="Wrobel A."/>
            <person name="Rasinkangas P."/>
            <person name="Parkhill J."/>
            <person name="Rea M.C."/>
            <person name="O'Sullivan O."/>
            <person name="Ritari J."/>
            <person name="Douillard F.P."/>
            <person name="Paul Ross R."/>
            <person name="Yang R."/>
            <person name="Briner A.E."/>
            <person name="Felis G.E."/>
            <person name="de Vos W.M."/>
            <person name="Barrangou R."/>
            <person name="Klaenhammer T.R."/>
            <person name="Caufield P.W."/>
            <person name="Cui Y."/>
            <person name="Zhang H."/>
            <person name="O'Toole P.W."/>
        </authorList>
    </citation>
    <scope>NUCLEOTIDE SEQUENCE [LARGE SCALE GENOMIC DNA]</scope>
    <source>
        <strain evidence="3 5">DSM 18382</strain>
    </source>
</reference>
<dbReference type="InterPro" id="IPR052891">
    <property type="entry name" value="DNA-3mA_glycosylase"/>
</dbReference>
<comment type="caution">
    <text evidence="2">The sequence shown here is derived from an EMBL/GenBank/DDBJ whole genome shotgun (WGS) entry which is preliminary data.</text>
</comment>
<feature type="binding site" evidence="1">
    <location>
        <position position="7"/>
    </location>
    <ligand>
        <name>Zn(2+)</name>
        <dbReference type="ChEBI" id="CHEBI:29105"/>
    </ligand>
</feature>
<dbReference type="PANTHER" id="PTHR30037">
    <property type="entry name" value="DNA-3-METHYLADENINE GLYCOSYLASE 1"/>
    <property type="match status" value="1"/>
</dbReference>
<dbReference type="EMBL" id="BAKI01000022">
    <property type="protein sequence ID" value="GAF37011.1"/>
    <property type="molecule type" value="Genomic_DNA"/>
</dbReference>
<feature type="binding site" evidence="1">
    <location>
        <position position="21"/>
    </location>
    <ligand>
        <name>Zn(2+)</name>
        <dbReference type="ChEBI" id="CHEBI:29105"/>
    </ligand>
</feature>
<protein>
    <submittedName>
        <fullName evidence="2 3">DNA-3-methyladenine glycosylase</fullName>
    </submittedName>
</protein>
<dbReference type="AlphaFoldDB" id="X0PK66"/>
<dbReference type="Gene3D" id="1.10.340.30">
    <property type="entry name" value="Hypothetical protein, domain 2"/>
    <property type="match status" value="1"/>
</dbReference>
<evidence type="ECO:0000313" key="5">
    <source>
        <dbReference type="Proteomes" id="UP000051966"/>
    </source>
</evidence>
<organism evidence="2 4">
    <name type="scientific">Lentilactobacillus farraginis DSM 18382 = JCM 14108</name>
    <dbReference type="NCBI Taxonomy" id="1423743"/>
    <lineage>
        <taxon>Bacteria</taxon>
        <taxon>Bacillati</taxon>
        <taxon>Bacillota</taxon>
        <taxon>Bacilli</taxon>
        <taxon>Lactobacillales</taxon>
        <taxon>Lactobacillaceae</taxon>
        <taxon>Lentilactobacillus</taxon>
    </lineage>
</organism>
<evidence type="ECO:0000313" key="3">
    <source>
        <dbReference type="EMBL" id="KRM01116.1"/>
    </source>
</evidence>
<evidence type="ECO:0000313" key="4">
    <source>
        <dbReference type="Proteomes" id="UP000019488"/>
    </source>
</evidence>
<dbReference type="GO" id="GO:0008725">
    <property type="term" value="F:DNA-3-methyladenine glycosylase activity"/>
    <property type="evidence" value="ECO:0007669"/>
    <property type="project" value="InterPro"/>
</dbReference>
<dbReference type="InterPro" id="IPR011257">
    <property type="entry name" value="DNA_glycosylase"/>
</dbReference>
<feature type="binding site" evidence="1">
    <location>
        <position position="182"/>
    </location>
    <ligand>
        <name>Zn(2+)</name>
        <dbReference type="ChEBI" id="CHEBI:29105"/>
    </ligand>
</feature>
<proteinExistence type="predicted"/>
<evidence type="ECO:0000256" key="1">
    <source>
        <dbReference type="PIRSR" id="PIRSR605019-1"/>
    </source>
</evidence>
<dbReference type="Proteomes" id="UP000051966">
    <property type="component" value="Unassembled WGS sequence"/>
</dbReference>
<reference evidence="2" key="1">
    <citation type="journal article" date="2014" name="Genome Announc.">
        <title>Draft Genome Sequences of Two Lactobacillus Strains, L. farraginis JCM 14108T and L. composti JCM 14202T, Isolated from Compost of Distilled Shochu Residue.</title>
        <authorList>
            <person name="Yuki M."/>
            <person name="Oshima K."/>
            <person name="Suda W."/>
            <person name="Kitahara M."/>
            <person name="Kitamura K."/>
            <person name="Iida T."/>
            <person name="Hattori M."/>
            <person name="Ohkuma M."/>
        </authorList>
    </citation>
    <scope>NUCLEOTIDE SEQUENCE [LARGE SCALE GENOMIC DNA]</scope>
    <source>
        <strain evidence="2">JCM 14108</strain>
    </source>
</reference>
<feature type="binding site" evidence="1">
    <location>
        <position position="178"/>
    </location>
    <ligand>
        <name>Zn(2+)</name>
        <dbReference type="ChEBI" id="CHEBI:29105"/>
    </ligand>
</feature>